<dbReference type="RefSeq" id="WP_093609194.1">
    <property type="nucleotide sequence ID" value="NZ_BOMT01000011.1"/>
</dbReference>
<dbReference type="EMBL" id="FONV01000001">
    <property type="protein sequence ID" value="SFE36045.1"/>
    <property type="molecule type" value="Genomic_DNA"/>
</dbReference>
<proteinExistence type="predicted"/>
<dbReference type="Proteomes" id="UP000199645">
    <property type="component" value="Unassembled WGS sequence"/>
</dbReference>
<name>A0A1I1ZWK7_9ACTN</name>
<evidence type="ECO:0000313" key="1">
    <source>
        <dbReference type="EMBL" id="SFE36045.1"/>
    </source>
</evidence>
<keyword evidence="2" id="KW-1185">Reference proteome</keyword>
<gene>
    <name evidence="1" type="ORF">SAMN05421541_101342</name>
</gene>
<sequence>MPPEIGSEFHWDPAVLLDPERGGLPRWLPARRELFATASGALSSLLSALAPPGRLHVPSYFCMGVAEFLARQLPVVFYRHLPEEGPRWETLRAADGDVVLAQNLFGREEGTGWHDWTRAHPRVTVIEDHSHDPFSDWARTSTAAYAVASLRKTLPLPDGGLLWSPSGHDLPRPFGTGSQRAAGLKLAAMLLKTAWQDGRPIPKDRFRTLQQQGEQQILGSAAETSAVTAALLPFLDIEGIRSSSSRNAQEVATALGDRVLGAGGFRVQLVLASESERDVLLAYLARIGIFAPVHWRQDRDGFWSGDEEAAALAGRMLTLPVDHRCGPADLQRIVESIEGFARMDLSGAI</sequence>
<dbReference type="AlphaFoldDB" id="A0A1I1ZWK7"/>
<reference evidence="1 2" key="1">
    <citation type="submission" date="2016-10" db="EMBL/GenBank/DDBJ databases">
        <authorList>
            <person name="de Groot N.N."/>
        </authorList>
    </citation>
    <scope>NUCLEOTIDE SEQUENCE [LARGE SCALE GENOMIC DNA]</scope>
    <source>
        <strain evidence="1 2">DSM 43019</strain>
    </source>
</reference>
<protein>
    <recommendedName>
        <fullName evidence="3">dTDP-4-amino-4,6-dideoxygalactose transaminase</fullName>
    </recommendedName>
</protein>
<dbReference type="STRING" id="35752.SAMN05421541_101342"/>
<dbReference type="OrthoDB" id="8955051at2"/>
<accession>A0A1I1ZWK7</accession>
<evidence type="ECO:0008006" key="3">
    <source>
        <dbReference type="Google" id="ProtNLM"/>
    </source>
</evidence>
<organism evidence="1 2">
    <name type="scientific">Actinoplanes philippinensis</name>
    <dbReference type="NCBI Taxonomy" id="35752"/>
    <lineage>
        <taxon>Bacteria</taxon>
        <taxon>Bacillati</taxon>
        <taxon>Actinomycetota</taxon>
        <taxon>Actinomycetes</taxon>
        <taxon>Micromonosporales</taxon>
        <taxon>Micromonosporaceae</taxon>
        <taxon>Actinoplanes</taxon>
    </lineage>
</organism>
<evidence type="ECO:0000313" key="2">
    <source>
        <dbReference type="Proteomes" id="UP000199645"/>
    </source>
</evidence>